<dbReference type="Gene3D" id="6.10.280.80">
    <property type="entry name" value="NCX, peripheral helical region"/>
    <property type="match status" value="1"/>
</dbReference>
<comment type="caution">
    <text evidence="2">The sequence shown here is derived from an EMBL/GenBank/DDBJ whole genome shotgun (WGS) entry which is preliminary data.</text>
</comment>
<dbReference type="EMBL" id="PYVF01000007">
    <property type="protein sequence ID" value="PTB89997.1"/>
    <property type="molecule type" value="Genomic_DNA"/>
</dbReference>
<proteinExistence type="predicted"/>
<evidence type="ECO:0000313" key="5">
    <source>
        <dbReference type="Proteomes" id="UP000241514"/>
    </source>
</evidence>
<dbReference type="Pfam" id="PF11381">
    <property type="entry name" value="DUF3185"/>
    <property type="match status" value="1"/>
</dbReference>
<keyword evidence="1" id="KW-1133">Transmembrane helix</keyword>
<keyword evidence="1" id="KW-0472">Membrane</keyword>
<keyword evidence="1" id="KW-0812">Transmembrane</keyword>
<name>A0A2T4D8B5_9GAMM</name>
<sequence length="65" mass="6854">MNKLVGIVLLVVGIILLYFGYQAYDSAASEVSQAVTGETTDEAMWYLIGGAVAVVIGLYGIIKGK</sequence>
<dbReference type="RefSeq" id="WP_169931202.1">
    <property type="nucleotide sequence ID" value="NZ_JBLXDX010000004.1"/>
</dbReference>
<evidence type="ECO:0008006" key="8">
    <source>
        <dbReference type="Google" id="ProtNLM"/>
    </source>
</evidence>
<gene>
    <name evidence="2" type="ORF">C9927_01010</name>
    <name evidence="3" type="ORF">C9928_00305</name>
    <name evidence="4" type="ORF">CWE22_09535</name>
</gene>
<dbReference type="Proteomes" id="UP000287766">
    <property type="component" value="Unassembled WGS sequence"/>
</dbReference>
<organism evidence="2 6">
    <name type="scientific">Pseudidiomarina aestuarii</name>
    <dbReference type="NCBI Taxonomy" id="624146"/>
    <lineage>
        <taxon>Bacteria</taxon>
        <taxon>Pseudomonadati</taxon>
        <taxon>Pseudomonadota</taxon>
        <taxon>Gammaproteobacteria</taxon>
        <taxon>Alteromonadales</taxon>
        <taxon>Idiomarinaceae</taxon>
        <taxon>Pseudidiomarina</taxon>
    </lineage>
</organism>
<evidence type="ECO:0000313" key="6">
    <source>
        <dbReference type="Proteomes" id="UP000242087"/>
    </source>
</evidence>
<accession>A0A2T4D8B5</accession>
<dbReference type="EMBL" id="PIPR01000002">
    <property type="protein sequence ID" value="RUO39529.1"/>
    <property type="molecule type" value="Genomic_DNA"/>
</dbReference>
<feature type="transmembrane region" description="Helical" evidence="1">
    <location>
        <begin position="44"/>
        <end position="62"/>
    </location>
</feature>
<keyword evidence="7" id="KW-1185">Reference proteome</keyword>
<evidence type="ECO:0000313" key="7">
    <source>
        <dbReference type="Proteomes" id="UP000287766"/>
    </source>
</evidence>
<dbReference type="Proteomes" id="UP000241514">
    <property type="component" value="Unassembled WGS sequence"/>
</dbReference>
<dbReference type="AlphaFoldDB" id="A0A2T4D8B5"/>
<reference evidence="5 6" key="3">
    <citation type="submission" date="2018-03" db="EMBL/GenBank/DDBJ databases">
        <title>Cross-interface Injection: A General Nanoliter Liquid Handling Method Applied to Single Cells Genome Amplification Automated Nanoliter Liquid Handling Applied to Single Cell Multiple Displacement Amplification.</title>
        <authorList>
            <person name="Yun J."/>
            <person name="Xu P."/>
            <person name="Xu J."/>
            <person name="Dai X."/>
            <person name="Wang Y."/>
            <person name="Zheng X."/>
            <person name="Cao C."/>
            <person name="Yi Q."/>
            <person name="Zhu Y."/>
            <person name="Wang L."/>
            <person name="Dong Z."/>
            <person name="Huang Y."/>
            <person name="Huang L."/>
            <person name="Du W."/>
        </authorList>
    </citation>
    <scope>NUCLEOTIDE SEQUENCE [LARGE SCALE GENOMIC DNA]</scope>
    <source>
        <strain evidence="2 6">A12-4</strain>
        <strain evidence="3 5">A9-4</strain>
    </source>
</reference>
<evidence type="ECO:0000256" key="1">
    <source>
        <dbReference type="SAM" id="Phobius"/>
    </source>
</evidence>
<dbReference type="InterPro" id="IPR021521">
    <property type="entry name" value="DUF3185"/>
</dbReference>
<reference evidence="7" key="2">
    <citation type="journal article" date="2018" name="Front. Microbiol.">
        <title>Genome-Based Analysis Reveals the Taxonomy and Diversity of the Family Idiomarinaceae.</title>
        <authorList>
            <person name="Liu Y."/>
            <person name="Lai Q."/>
            <person name="Shao Z."/>
        </authorList>
    </citation>
    <scope>NUCLEOTIDE SEQUENCE [LARGE SCALE GENOMIC DNA]</scope>
    <source>
        <strain evidence="7">KYW314</strain>
    </source>
</reference>
<evidence type="ECO:0000313" key="4">
    <source>
        <dbReference type="EMBL" id="RUO39529.1"/>
    </source>
</evidence>
<dbReference type="EMBL" id="PYVG01000001">
    <property type="protein sequence ID" value="PTB90379.1"/>
    <property type="molecule type" value="Genomic_DNA"/>
</dbReference>
<dbReference type="Proteomes" id="UP000242087">
    <property type="component" value="Unassembled WGS sequence"/>
</dbReference>
<evidence type="ECO:0000313" key="2">
    <source>
        <dbReference type="EMBL" id="PTB89997.1"/>
    </source>
</evidence>
<protein>
    <recommendedName>
        <fullName evidence="8">DUF3185 domain-containing protein</fullName>
    </recommendedName>
</protein>
<reference evidence="4" key="1">
    <citation type="journal article" date="2011" name="Front. Microbiol.">
        <title>Genomic signatures of strain selection and enhancement in Bacillus atrophaeus var. globigii, a historical biowarfare simulant.</title>
        <authorList>
            <person name="Gibbons H.S."/>
            <person name="Broomall S.M."/>
            <person name="McNew L.A."/>
            <person name="Daligault H."/>
            <person name="Chapman C."/>
            <person name="Bruce D."/>
            <person name="Karavis M."/>
            <person name="Krepps M."/>
            <person name="McGregor P.A."/>
            <person name="Hong C."/>
            <person name="Park K.H."/>
            <person name="Akmal A."/>
            <person name="Feldman A."/>
            <person name="Lin J.S."/>
            <person name="Chang W.E."/>
            <person name="Higgs B.W."/>
            <person name="Demirev P."/>
            <person name="Lindquist J."/>
            <person name="Liem A."/>
            <person name="Fochler E."/>
            <person name="Read T.D."/>
            <person name="Tapia R."/>
            <person name="Johnson S."/>
            <person name="Bishop-Lilly K.A."/>
            <person name="Detter C."/>
            <person name="Han C."/>
            <person name="Sozhamannan S."/>
            <person name="Rosenzweig C.N."/>
            <person name="Skowronski E.W."/>
        </authorList>
    </citation>
    <scope>NUCLEOTIDE SEQUENCE [LARGE SCALE GENOMIC DNA]</scope>
    <source>
        <strain evidence="4">KYW314</strain>
    </source>
</reference>
<evidence type="ECO:0000313" key="3">
    <source>
        <dbReference type="EMBL" id="PTB90379.1"/>
    </source>
</evidence>
<feature type="transmembrane region" description="Helical" evidence="1">
    <location>
        <begin position="7"/>
        <end position="24"/>
    </location>
</feature>